<protein>
    <submittedName>
        <fullName evidence="1">Uncharacterized protein</fullName>
    </submittedName>
</protein>
<proteinExistence type="predicted"/>
<sequence>MSLLPFHERYNLVEVPEDYDNQNPDFVVMRDEHDKCYLCDKGDAEVLKGLNFTEV</sequence>
<gene>
    <name evidence="1" type="ORF">JMA_26090</name>
</gene>
<dbReference type="HOGENOM" id="CLU_3026195_0_0_9"/>
<evidence type="ECO:0000313" key="2">
    <source>
        <dbReference type="Proteomes" id="UP000031449"/>
    </source>
</evidence>
<reference evidence="1 2" key="1">
    <citation type="submission" date="2014-08" db="EMBL/GenBank/DDBJ databases">
        <title>Complete genome of a marine bacteria Jeotgalibacillus malaysiensis.</title>
        <authorList>
            <person name="Yaakop A.S."/>
            <person name="Chan K.-G."/>
            <person name="Goh K.M."/>
        </authorList>
    </citation>
    <scope>NUCLEOTIDE SEQUENCE [LARGE SCALE GENOMIC DNA]</scope>
    <source>
        <strain evidence="1 2">D5</strain>
    </source>
</reference>
<accession>A0A0B5AP91</accession>
<keyword evidence="2" id="KW-1185">Reference proteome</keyword>
<name>A0A0B5AP91_9BACL</name>
<dbReference type="EMBL" id="CP009416">
    <property type="protein sequence ID" value="AJD91926.1"/>
    <property type="molecule type" value="Genomic_DNA"/>
</dbReference>
<dbReference type="BioCyc" id="JESP1508404:G14D9-11889-MONOMER"/>
<organism evidence="1 2">
    <name type="scientific">Jeotgalibacillus malaysiensis</name>
    <dbReference type="NCBI Taxonomy" id="1508404"/>
    <lineage>
        <taxon>Bacteria</taxon>
        <taxon>Bacillati</taxon>
        <taxon>Bacillota</taxon>
        <taxon>Bacilli</taxon>
        <taxon>Bacillales</taxon>
        <taxon>Caryophanaceae</taxon>
        <taxon>Jeotgalibacillus</taxon>
    </lineage>
</organism>
<evidence type="ECO:0000313" key="1">
    <source>
        <dbReference type="EMBL" id="AJD91926.1"/>
    </source>
</evidence>
<dbReference type="AlphaFoldDB" id="A0A0B5AP91"/>
<dbReference type="KEGG" id="jeo:JMA_26090"/>
<dbReference type="OrthoDB" id="9856922at2"/>
<dbReference type="Proteomes" id="UP000031449">
    <property type="component" value="Chromosome"/>
</dbReference>